<dbReference type="InterPro" id="IPR015425">
    <property type="entry name" value="FH2_Formin"/>
</dbReference>
<dbReference type="PROSITE" id="PS51444">
    <property type="entry name" value="FH2"/>
    <property type="match status" value="1"/>
</dbReference>
<organism evidence="3 4">
    <name type="scientific">Cryptosporidium xiaoi</name>
    <dbReference type="NCBI Taxonomy" id="659607"/>
    <lineage>
        <taxon>Eukaryota</taxon>
        <taxon>Sar</taxon>
        <taxon>Alveolata</taxon>
        <taxon>Apicomplexa</taxon>
        <taxon>Conoidasida</taxon>
        <taxon>Coccidia</taxon>
        <taxon>Eucoccidiorida</taxon>
        <taxon>Eimeriorina</taxon>
        <taxon>Cryptosporidiidae</taxon>
        <taxon>Cryptosporidium</taxon>
    </lineage>
</organism>
<name>A0AAV9XZR7_9CRYT</name>
<feature type="domain" description="FH2" evidence="2">
    <location>
        <begin position="484"/>
        <end position="895"/>
    </location>
</feature>
<dbReference type="SUPFAM" id="SSF101447">
    <property type="entry name" value="Formin homology 2 domain (FH2 domain)"/>
    <property type="match status" value="1"/>
</dbReference>
<proteinExistence type="predicted"/>
<evidence type="ECO:0000259" key="2">
    <source>
        <dbReference type="PROSITE" id="PS51444"/>
    </source>
</evidence>
<dbReference type="PANTHER" id="PTHR45725">
    <property type="entry name" value="FORMIN HOMOLOGY 2 FAMILY MEMBER"/>
    <property type="match status" value="1"/>
</dbReference>
<gene>
    <name evidence="3" type="ORF">RS030_172633</name>
</gene>
<dbReference type="InterPro" id="IPR042201">
    <property type="entry name" value="FH2_Formin_sf"/>
</dbReference>
<evidence type="ECO:0000313" key="3">
    <source>
        <dbReference type="EMBL" id="KAK6590171.1"/>
    </source>
</evidence>
<dbReference type="SMART" id="SM00498">
    <property type="entry name" value="FH2"/>
    <property type="match status" value="1"/>
</dbReference>
<feature type="region of interest" description="Disordered" evidence="1">
    <location>
        <begin position="997"/>
        <end position="1016"/>
    </location>
</feature>
<feature type="compositionally biased region" description="Pro residues" evidence="1">
    <location>
        <begin position="1006"/>
        <end position="1016"/>
    </location>
</feature>
<dbReference type="InterPro" id="IPR051425">
    <property type="entry name" value="Formin_Homology"/>
</dbReference>
<sequence>MISNFVNRIFKNPGSEISENELDTKLSEEHSIYCTNSLATFYRPKRLKIAILDHIPCSIDTLIIELFTTRKSGNFKEYILSNIQNRRNCKIPRHTLILNGSSFYCLISSSKKTDCNECGSSICSSFVIDFTRNSDNGEPTYLIFQGDMILRVQDKKSNLNIYSLVTSRSSNDIINITREEVILSIPDSFVPSRNFKIDLILYSVIGWTRNEEDDKVRIDKKHDIQTENTEKLNNLLNNRSISSDKLSICSENLINKLVEQQMEMENSCDLKTPINYRKGKNCLNNSSISEKGQLLDTPSSTSTPISAILKAKAPPLPAHMKSVPRPKSLPKGAVKGSALGINSAQKKKILPLGRRIHWKPLSEETAQKTIFREILYTSLESQSSPLSTQVGEMCNFESLSISNSYTGDICLNSEIAVNTETSPVSNSVSPNTISDFHMANSLVHMETLLRVFTRSSNNILGSSGPSTTLNRNSDLSMSSNSRNKKLQSTSSNKNQDQKWIINYKSSKFSDIENVNETVGENSNNKPQSLKNDNKLLKVDQNGPSIINYQKQLPLTFLSQKRAQNMAIVLSRLSVPTDYIIEVLKSFNISSLTLEDYERIEQVLPTELELEKIKNNKGNELHQLEHFLSRFSHISNPMTRLRFLKFEHILDASEFDIQKNLNTLYSASMQMRNSNKLKLILKAFLLLGNYVNHGIHLSGVSNGISPISHTVNNGSINWSLLETKGFSIQSLLRLVEFKTTIDSSFNALHYIIANLTFTNPKLNLNQLSNDLHAVSEASKISIEALFACINDMRKELAILEVEKSKFSNERVEYLFESYSRRLDALIEGYHRIVEKVVDTALYFGQNLPEGNKSSIIQPFFETMNVFLLQFSSCCKEIRDKPMKFSQLLIDSSVIFSNGKDYNSSSYSLTNSTSNSSSNSTPLVNNTPSISLLNIPQISDNSSCSNSTEHDNLKQKQDICDNFQPKKALLREPLSSNFRNVRKRETGSIIIIRASDNNINSNASQLPSRPPPPKNNKC</sequence>
<accession>A0AAV9XZR7</accession>
<dbReference type="Pfam" id="PF02181">
    <property type="entry name" value="FH2"/>
    <property type="match status" value="2"/>
</dbReference>
<evidence type="ECO:0000313" key="4">
    <source>
        <dbReference type="Proteomes" id="UP001311799"/>
    </source>
</evidence>
<protein>
    <submittedName>
        <fullName evidence="3">Formin 2 domain</fullName>
    </submittedName>
</protein>
<evidence type="ECO:0000256" key="1">
    <source>
        <dbReference type="SAM" id="MobiDB-lite"/>
    </source>
</evidence>
<keyword evidence="4" id="KW-1185">Reference proteome</keyword>
<dbReference type="PANTHER" id="PTHR45725:SF1">
    <property type="entry name" value="DISHEVELLED ASSOCIATED ACTIVATOR OF MORPHOGENESIS, ISOFORM D"/>
    <property type="match status" value="1"/>
</dbReference>
<dbReference type="AlphaFoldDB" id="A0AAV9XZR7"/>
<comment type="caution">
    <text evidence="3">The sequence shown here is derived from an EMBL/GenBank/DDBJ whole genome shotgun (WGS) entry which is preliminary data.</text>
</comment>
<reference evidence="3 4" key="1">
    <citation type="submission" date="2023-10" db="EMBL/GenBank/DDBJ databases">
        <title>Comparative genomics analysis reveals potential genetic determinants of host preference in Cryptosporidium xiaoi.</title>
        <authorList>
            <person name="Xiao L."/>
            <person name="Li J."/>
        </authorList>
    </citation>
    <scope>NUCLEOTIDE SEQUENCE [LARGE SCALE GENOMIC DNA]</scope>
    <source>
        <strain evidence="3 4">52996</strain>
    </source>
</reference>
<feature type="compositionally biased region" description="Polar residues" evidence="1">
    <location>
        <begin position="460"/>
        <end position="494"/>
    </location>
</feature>
<dbReference type="EMBL" id="JAWDEY010000008">
    <property type="protein sequence ID" value="KAK6590171.1"/>
    <property type="molecule type" value="Genomic_DNA"/>
</dbReference>
<dbReference type="Proteomes" id="UP001311799">
    <property type="component" value="Unassembled WGS sequence"/>
</dbReference>
<feature type="region of interest" description="Disordered" evidence="1">
    <location>
        <begin position="460"/>
        <end position="495"/>
    </location>
</feature>
<dbReference type="Gene3D" id="1.20.58.2220">
    <property type="entry name" value="Formin, FH2 domain"/>
    <property type="match status" value="1"/>
</dbReference>